<reference evidence="1" key="1">
    <citation type="submission" date="2021-03" db="EMBL/GenBank/DDBJ databases">
        <title>Antimicrobial resistance genes in bacteria isolated from Japanese honey, and their potential for conferring macrolide and lincosamide resistance in the American foulbrood pathogen Paenibacillus larvae.</title>
        <authorList>
            <person name="Okamoto M."/>
            <person name="Kumagai M."/>
            <person name="Kanamori H."/>
            <person name="Takamatsu D."/>
        </authorList>
    </citation>
    <scope>NUCLEOTIDE SEQUENCE</scope>
    <source>
        <strain evidence="1">J41TS4</strain>
    </source>
</reference>
<name>A0A919Y2D6_9BACL</name>
<dbReference type="EMBL" id="BORS01000007">
    <property type="protein sequence ID" value="GIO42479.1"/>
    <property type="molecule type" value="Genomic_DNA"/>
</dbReference>
<dbReference type="AlphaFoldDB" id="A0A919Y2D6"/>
<proteinExistence type="predicted"/>
<comment type="caution">
    <text evidence="1">The sequence shown here is derived from an EMBL/GenBank/DDBJ whole genome shotgun (WGS) entry which is preliminary data.</text>
</comment>
<evidence type="ECO:0008006" key="3">
    <source>
        <dbReference type="Google" id="ProtNLM"/>
    </source>
</evidence>
<dbReference type="RefSeq" id="WP_301627299.1">
    <property type="nucleotide sequence ID" value="NZ_BORS01000007.1"/>
</dbReference>
<protein>
    <recommendedName>
        <fullName evidence="3">DNA-packaging protein</fullName>
    </recommendedName>
</protein>
<evidence type="ECO:0000313" key="2">
    <source>
        <dbReference type="Proteomes" id="UP000678895"/>
    </source>
</evidence>
<accession>A0A919Y2D6</accession>
<gene>
    <name evidence="1" type="ORF">J41TS4_22370</name>
</gene>
<dbReference type="Proteomes" id="UP000678895">
    <property type="component" value="Unassembled WGS sequence"/>
</dbReference>
<organism evidence="1 2">
    <name type="scientific">Paenibacillus apis</name>
    <dbReference type="NCBI Taxonomy" id="1792174"/>
    <lineage>
        <taxon>Bacteria</taxon>
        <taxon>Bacillati</taxon>
        <taxon>Bacillota</taxon>
        <taxon>Bacilli</taxon>
        <taxon>Bacillales</taxon>
        <taxon>Paenibacillaceae</taxon>
        <taxon>Paenibacillus</taxon>
    </lineage>
</organism>
<evidence type="ECO:0000313" key="1">
    <source>
        <dbReference type="EMBL" id="GIO42479.1"/>
    </source>
</evidence>
<sequence length="130" mass="14535">MLPTNLTDQRTVLDIIKPRLQLMDNTHDALLLPYVREIGRRIMHFCNISEIPDDLSDVWASMVMDAARVELPTVDEINDTAGGADNIKIGDTSVSPASGVAGLSNTAKSVIDKVVLNYRIDLVRYRKLRW</sequence>
<keyword evidence="2" id="KW-1185">Reference proteome</keyword>